<keyword evidence="4" id="KW-0808">Transferase</keyword>
<keyword evidence="3" id="KW-0328">Glycosyltransferase</keyword>
<evidence type="ECO:0000256" key="4">
    <source>
        <dbReference type="ARBA" id="ARBA00022679"/>
    </source>
</evidence>
<evidence type="ECO:0000313" key="11">
    <source>
        <dbReference type="Proteomes" id="UP000036873"/>
    </source>
</evidence>
<evidence type="ECO:0000256" key="8">
    <source>
        <dbReference type="SAM" id="Phobius"/>
    </source>
</evidence>
<dbReference type="GO" id="GO:0005886">
    <property type="term" value="C:plasma membrane"/>
    <property type="evidence" value="ECO:0007669"/>
    <property type="project" value="UniProtKB-SubCell"/>
</dbReference>
<name>A0A0L6U4E9_9FIRM</name>
<sequence length="518" mass="60222">MKPWKKIFQPPNLIYLYLIVYFLVNLAFLTDFPYVHSDEPWLSGLSRAILSNQDISLTEPFFDAYERNPHAIRLLFHLLQGGFMQVFGYNILTFRLISLLFSLGTLYFFYRLCLVVLQSPKAALLTMVVLSIDLQYLYASHFARQEIIIVFALVLSAYLLLNRIENHRYSQDIAIGTVIGLSIGIHPNSFIIALTIGLAYLFFAHKKKIHLKNLLLLIGVTILFCLIFVGISLYMDPSFLTHYSEHGKNFGVFSGFWNKCRDFGLFYQALFNQESLTYYMPDIRFQLLLFALILAVAVVYFLKNKNAGLLAKLKPIAIMVAGINLGILIIGRFNVTSAVLIFPFMILMTAILLEHWDKKKRLLTLFVIIITLNTIVHIKPNESQYHDYLNRISQVVSENDVVLGNLNSEYAFDNNHFFDYRNLQFLDEQGIRFKDYIVSRNITMIIYYEELDYIYDNNPAYNGMYGDLTDVHEEMQDFLYSHCEEIYSFNDATYGTNLAPLIDERPWQVRIFKVKEIQ</sequence>
<dbReference type="Proteomes" id="UP000036873">
    <property type="component" value="Unassembled WGS sequence"/>
</dbReference>
<dbReference type="AlphaFoldDB" id="A0A0L6U4E9"/>
<feature type="transmembrane region" description="Helical" evidence="8">
    <location>
        <begin position="335"/>
        <end position="353"/>
    </location>
</feature>
<keyword evidence="11" id="KW-1185">Reference proteome</keyword>
<protein>
    <recommendedName>
        <fullName evidence="9">Glycosyltransferase RgtA/B/C/D-like domain-containing protein</fullName>
    </recommendedName>
</protein>
<dbReference type="PATRIC" id="fig|52689.4.peg.2347"/>
<evidence type="ECO:0000256" key="2">
    <source>
        <dbReference type="ARBA" id="ARBA00022475"/>
    </source>
</evidence>
<dbReference type="Pfam" id="PF13231">
    <property type="entry name" value="PMT_2"/>
    <property type="match status" value="1"/>
</dbReference>
<dbReference type="GO" id="GO:0009103">
    <property type="term" value="P:lipopolysaccharide biosynthetic process"/>
    <property type="evidence" value="ECO:0007669"/>
    <property type="project" value="UniProtKB-ARBA"/>
</dbReference>
<dbReference type="RefSeq" id="WP_050738572.1">
    <property type="nucleotide sequence ID" value="NZ_LGYO01000004.1"/>
</dbReference>
<feature type="transmembrane region" description="Helical" evidence="8">
    <location>
        <begin position="283"/>
        <end position="302"/>
    </location>
</feature>
<dbReference type="PANTHER" id="PTHR33908:SF11">
    <property type="entry name" value="MEMBRANE PROTEIN"/>
    <property type="match status" value="1"/>
</dbReference>
<dbReference type="GO" id="GO:0016763">
    <property type="term" value="F:pentosyltransferase activity"/>
    <property type="evidence" value="ECO:0007669"/>
    <property type="project" value="TreeGrafter"/>
</dbReference>
<feature type="transmembrane region" description="Helical" evidence="8">
    <location>
        <begin position="309"/>
        <end position="329"/>
    </location>
</feature>
<organism evidence="10 11">
    <name type="scientific">Acetobacterium bakii</name>
    <dbReference type="NCBI Taxonomy" id="52689"/>
    <lineage>
        <taxon>Bacteria</taxon>
        <taxon>Bacillati</taxon>
        <taxon>Bacillota</taxon>
        <taxon>Clostridia</taxon>
        <taxon>Eubacteriales</taxon>
        <taxon>Eubacteriaceae</taxon>
        <taxon>Acetobacterium</taxon>
    </lineage>
</organism>
<dbReference type="STRING" id="52689.AKG39_01405"/>
<dbReference type="PANTHER" id="PTHR33908">
    <property type="entry name" value="MANNOSYLTRANSFERASE YKCB-RELATED"/>
    <property type="match status" value="1"/>
</dbReference>
<gene>
    <name evidence="10" type="ORF">AKG39_01405</name>
</gene>
<accession>A0A0L6U4E9</accession>
<reference evidence="11" key="1">
    <citation type="submission" date="2015-07" db="EMBL/GenBank/DDBJ databases">
        <title>Draft genome sequence of Acetobacterium bakii DSM 8293, a potential psychrophilic chemical producer through syngas fermentation.</title>
        <authorList>
            <person name="Song Y."/>
            <person name="Hwang S."/>
            <person name="Cho B.-K."/>
        </authorList>
    </citation>
    <scope>NUCLEOTIDE SEQUENCE [LARGE SCALE GENOMIC DNA]</scope>
    <source>
        <strain evidence="11">DSM 8239</strain>
    </source>
</reference>
<evidence type="ECO:0000256" key="1">
    <source>
        <dbReference type="ARBA" id="ARBA00004651"/>
    </source>
</evidence>
<evidence type="ECO:0000256" key="3">
    <source>
        <dbReference type="ARBA" id="ARBA00022676"/>
    </source>
</evidence>
<dbReference type="InterPro" id="IPR050297">
    <property type="entry name" value="LipidA_mod_glycosyltrf_83"/>
</dbReference>
<proteinExistence type="predicted"/>
<comment type="caution">
    <text evidence="10">The sequence shown here is derived from an EMBL/GenBank/DDBJ whole genome shotgun (WGS) entry which is preliminary data.</text>
</comment>
<comment type="subcellular location">
    <subcellularLocation>
        <location evidence="1">Cell membrane</location>
        <topology evidence="1">Multi-pass membrane protein</topology>
    </subcellularLocation>
</comment>
<feature type="transmembrane region" description="Helical" evidence="8">
    <location>
        <begin position="173"/>
        <end position="202"/>
    </location>
</feature>
<keyword evidence="7 8" id="KW-0472">Membrane</keyword>
<feature type="transmembrane region" description="Helical" evidence="8">
    <location>
        <begin position="214"/>
        <end position="235"/>
    </location>
</feature>
<dbReference type="InterPro" id="IPR038731">
    <property type="entry name" value="RgtA/B/C-like"/>
</dbReference>
<keyword evidence="6 8" id="KW-1133">Transmembrane helix</keyword>
<evidence type="ECO:0000313" key="10">
    <source>
        <dbReference type="EMBL" id="KNZ43384.1"/>
    </source>
</evidence>
<keyword evidence="5 8" id="KW-0812">Transmembrane</keyword>
<dbReference type="EMBL" id="LGYO01000004">
    <property type="protein sequence ID" value="KNZ43384.1"/>
    <property type="molecule type" value="Genomic_DNA"/>
</dbReference>
<evidence type="ECO:0000256" key="7">
    <source>
        <dbReference type="ARBA" id="ARBA00023136"/>
    </source>
</evidence>
<feature type="transmembrane region" description="Helical" evidence="8">
    <location>
        <begin position="146"/>
        <end position="161"/>
    </location>
</feature>
<feature type="domain" description="Glycosyltransferase RgtA/B/C/D-like" evidence="9">
    <location>
        <begin position="75"/>
        <end position="227"/>
    </location>
</feature>
<feature type="transmembrane region" description="Helical" evidence="8">
    <location>
        <begin position="362"/>
        <end position="378"/>
    </location>
</feature>
<evidence type="ECO:0000256" key="6">
    <source>
        <dbReference type="ARBA" id="ARBA00022989"/>
    </source>
</evidence>
<evidence type="ECO:0000259" key="9">
    <source>
        <dbReference type="Pfam" id="PF13231"/>
    </source>
</evidence>
<feature type="transmembrane region" description="Helical" evidence="8">
    <location>
        <begin position="99"/>
        <end position="117"/>
    </location>
</feature>
<feature type="transmembrane region" description="Helical" evidence="8">
    <location>
        <begin position="12"/>
        <end position="35"/>
    </location>
</feature>
<evidence type="ECO:0000256" key="5">
    <source>
        <dbReference type="ARBA" id="ARBA00022692"/>
    </source>
</evidence>
<keyword evidence="2" id="KW-1003">Cell membrane</keyword>